<dbReference type="HAMAP" id="MF_01965">
    <property type="entry name" value="NADHX_dehydratase"/>
    <property type="match status" value="1"/>
</dbReference>
<dbReference type="RefSeq" id="WP_188701836.1">
    <property type="nucleotide sequence ID" value="NZ_BMMQ01000006.1"/>
</dbReference>
<comment type="function">
    <text evidence="6">Catalyzes the dehydration of the S-form of NAD(P)HX at the expense of ADP, which is converted to AMP. Together with NAD(P)HX epimerase, which catalyzes the epimerization of the S- and R-forms, the enzyme allows the repair of both epimers of NAD(P)HX, a damaged form of NAD(P)H that is a result of enzymatic or heat-dependent hydration.</text>
</comment>
<gene>
    <name evidence="6 9" type="primary">nnrD</name>
    <name evidence="9" type="ORF">GCM10010910_22020</name>
</gene>
<dbReference type="SUPFAM" id="SSF53613">
    <property type="entry name" value="Ribokinase-like"/>
    <property type="match status" value="1"/>
</dbReference>
<sequence length="304" mass="30423">MPARADPLTPRTLRRWGLPDPGASKYDRGTVLVAGGARRTPGAAILAGTAALRVGAGRLMLAVAESVAPHVAVAVPESGVLALPETPSGRIAGGAHAVFTPELDDVSVLLYGSGLDDVDTTRETVERLAQAAPDSLTIVLDAFALGAIAGRPELVTPLRGRLILTPNPAELGLLVGDDDLEPERAKEFHEAALDVAAGYGAAVATQALVADPDGSAWTIDAGGPGLGTSGSGDVLAGAVAGFAARGLSPLRAAAWGTYVHAAAGDELAIVGNGVGYLAGELAGLFPDIIARTMGATRASGGARQ</sequence>
<dbReference type="EC" id="4.2.1.136" evidence="6"/>
<comment type="subunit">
    <text evidence="6">Homotetramer.</text>
</comment>
<evidence type="ECO:0000256" key="2">
    <source>
        <dbReference type="ARBA" id="ARBA00022840"/>
    </source>
</evidence>
<dbReference type="InterPro" id="IPR000631">
    <property type="entry name" value="CARKD"/>
</dbReference>
<keyword evidence="2 6" id="KW-0067">ATP-binding</keyword>
<dbReference type="PANTHER" id="PTHR12592:SF0">
    <property type="entry name" value="ATP-DEPENDENT (S)-NAD(P)H-HYDRATE DEHYDRATASE"/>
    <property type="match status" value="1"/>
</dbReference>
<comment type="cofactor">
    <cofactor evidence="6">
        <name>Mg(2+)</name>
        <dbReference type="ChEBI" id="CHEBI:18420"/>
    </cofactor>
</comment>
<comment type="caution">
    <text evidence="9">The sequence shown here is derived from an EMBL/GenBank/DDBJ whole genome shotgun (WGS) entry which is preliminary data.</text>
</comment>
<dbReference type="InterPro" id="IPR029056">
    <property type="entry name" value="Ribokinase-like"/>
</dbReference>
<feature type="binding site" evidence="6">
    <location>
        <position position="232"/>
    </location>
    <ligand>
        <name>AMP</name>
        <dbReference type="ChEBI" id="CHEBI:456215"/>
    </ligand>
</feature>
<accession>A0ABQ2N375</accession>
<evidence type="ECO:0000256" key="3">
    <source>
        <dbReference type="ARBA" id="ARBA00022857"/>
    </source>
</evidence>
<evidence type="ECO:0000256" key="4">
    <source>
        <dbReference type="ARBA" id="ARBA00023027"/>
    </source>
</evidence>
<evidence type="ECO:0000313" key="10">
    <source>
        <dbReference type="Proteomes" id="UP000638043"/>
    </source>
</evidence>
<keyword evidence="5 6" id="KW-0456">Lyase</keyword>
<evidence type="ECO:0000256" key="6">
    <source>
        <dbReference type="HAMAP-Rule" id="MF_01965"/>
    </source>
</evidence>
<comment type="similarity">
    <text evidence="6">Belongs to the NnrD/CARKD family.</text>
</comment>
<feature type="binding site" evidence="6">
    <location>
        <position position="43"/>
    </location>
    <ligand>
        <name>(6S)-NADPHX</name>
        <dbReference type="ChEBI" id="CHEBI:64076"/>
    </ligand>
</feature>
<evidence type="ECO:0000313" key="9">
    <source>
        <dbReference type="EMBL" id="GGO65251.1"/>
    </source>
</evidence>
<feature type="domain" description="YjeF C-terminal" evidence="8">
    <location>
        <begin position="8"/>
        <end position="292"/>
    </location>
</feature>
<dbReference type="Proteomes" id="UP000638043">
    <property type="component" value="Unassembled WGS sequence"/>
</dbReference>
<dbReference type="EMBL" id="BMMQ01000006">
    <property type="protein sequence ID" value="GGO65251.1"/>
    <property type="molecule type" value="Genomic_DNA"/>
</dbReference>
<comment type="caution">
    <text evidence="6">Lacks conserved residue(s) required for the propagation of feature annotation.</text>
</comment>
<reference evidence="10" key="1">
    <citation type="journal article" date="2019" name="Int. J. Syst. Evol. Microbiol.">
        <title>The Global Catalogue of Microorganisms (GCM) 10K type strain sequencing project: providing services to taxonomists for standard genome sequencing and annotation.</title>
        <authorList>
            <consortium name="The Broad Institute Genomics Platform"/>
            <consortium name="The Broad Institute Genome Sequencing Center for Infectious Disease"/>
            <person name="Wu L."/>
            <person name="Ma J."/>
        </authorList>
    </citation>
    <scope>NUCLEOTIDE SEQUENCE [LARGE SCALE GENOMIC DNA]</scope>
    <source>
        <strain evidence="10">CGMCC 4.7181</strain>
    </source>
</reference>
<evidence type="ECO:0000259" key="8">
    <source>
        <dbReference type="PROSITE" id="PS51383"/>
    </source>
</evidence>
<keyword evidence="1 6" id="KW-0547">Nucleotide-binding</keyword>
<feature type="binding site" evidence="6">
    <location>
        <position position="233"/>
    </location>
    <ligand>
        <name>(6S)-NADPHX</name>
        <dbReference type="ChEBI" id="CHEBI:64076"/>
    </ligand>
</feature>
<protein>
    <recommendedName>
        <fullName evidence="6">ADP-dependent (S)-NAD(P)H-hydrate dehydratase</fullName>
        <ecNumber evidence="6">4.2.1.136</ecNumber>
    </recommendedName>
    <alternativeName>
        <fullName evidence="6">ADP-dependent NAD(P)HX dehydratase</fullName>
    </alternativeName>
</protein>
<feature type="binding site" evidence="6">
    <location>
        <position position="114"/>
    </location>
    <ligand>
        <name>(6S)-NADPHX</name>
        <dbReference type="ChEBI" id="CHEBI:64076"/>
    </ligand>
</feature>
<evidence type="ECO:0000256" key="5">
    <source>
        <dbReference type="ARBA" id="ARBA00023239"/>
    </source>
</evidence>
<comment type="catalytic activity">
    <reaction evidence="6">
        <text>(6S)-NADHX + ADP = AMP + phosphate + NADH + H(+)</text>
        <dbReference type="Rhea" id="RHEA:32223"/>
        <dbReference type="ChEBI" id="CHEBI:15378"/>
        <dbReference type="ChEBI" id="CHEBI:43474"/>
        <dbReference type="ChEBI" id="CHEBI:57945"/>
        <dbReference type="ChEBI" id="CHEBI:64074"/>
        <dbReference type="ChEBI" id="CHEBI:456215"/>
        <dbReference type="ChEBI" id="CHEBI:456216"/>
        <dbReference type="EC" id="4.2.1.136"/>
    </reaction>
</comment>
<dbReference type="Pfam" id="PF01256">
    <property type="entry name" value="Carb_kinase"/>
    <property type="match status" value="1"/>
</dbReference>
<proteinExistence type="inferred from homology"/>
<dbReference type="Gene3D" id="3.40.1190.20">
    <property type="match status" value="1"/>
</dbReference>
<keyword evidence="10" id="KW-1185">Reference proteome</keyword>
<dbReference type="CDD" id="cd01171">
    <property type="entry name" value="YXKO-related"/>
    <property type="match status" value="1"/>
</dbReference>
<evidence type="ECO:0000256" key="7">
    <source>
        <dbReference type="SAM" id="MobiDB-lite"/>
    </source>
</evidence>
<name>A0ABQ2N375_9MICO</name>
<dbReference type="PROSITE" id="PS51383">
    <property type="entry name" value="YJEF_C_3"/>
    <property type="match status" value="1"/>
</dbReference>
<evidence type="ECO:0000256" key="1">
    <source>
        <dbReference type="ARBA" id="ARBA00022741"/>
    </source>
</evidence>
<comment type="catalytic activity">
    <reaction evidence="6">
        <text>(6S)-NADPHX + ADP = AMP + phosphate + NADPH + H(+)</text>
        <dbReference type="Rhea" id="RHEA:32235"/>
        <dbReference type="ChEBI" id="CHEBI:15378"/>
        <dbReference type="ChEBI" id="CHEBI:43474"/>
        <dbReference type="ChEBI" id="CHEBI:57783"/>
        <dbReference type="ChEBI" id="CHEBI:64076"/>
        <dbReference type="ChEBI" id="CHEBI:456215"/>
        <dbReference type="ChEBI" id="CHEBI:456216"/>
        <dbReference type="EC" id="4.2.1.136"/>
    </reaction>
</comment>
<organism evidence="9 10">
    <name type="scientific">Microbacterium nanhaiense</name>
    <dbReference type="NCBI Taxonomy" id="1301026"/>
    <lineage>
        <taxon>Bacteria</taxon>
        <taxon>Bacillati</taxon>
        <taxon>Actinomycetota</taxon>
        <taxon>Actinomycetes</taxon>
        <taxon>Micrococcales</taxon>
        <taxon>Microbacteriaceae</taxon>
        <taxon>Microbacterium</taxon>
    </lineage>
</organism>
<keyword evidence="4 6" id="KW-0520">NAD</keyword>
<keyword evidence="3 6" id="KW-0521">NADP</keyword>
<feature type="region of interest" description="Disordered" evidence="7">
    <location>
        <begin position="1"/>
        <end position="20"/>
    </location>
</feature>
<dbReference type="PANTHER" id="PTHR12592">
    <property type="entry name" value="ATP-DEPENDENT (S)-NAD(P)H-HYDRATE DEHYDRATASE FAMILY MEMBER"/>
    <property type="match status" value="1"/>
</dbReference>